<name>A0A6N8I0C2_9FIRM</name>
<protein>
    <recommendedName>
        <fullName evidence="1">Phosphatidylglycerol lysyltransferase C-terminal domain-containing protein</fullName>
    </recommendedName>
</protein>
<feature type="domain" description="Phosphatidylglycerol lysyltransferase C-terminal" evidence="1">
    <location>
        <begin position="26"/>
        <end position="293"/>
    </location>
</feature>
<dbReference type="InterPro" id="IPR016732">
    <property type="entry name" value="UCP018688"/>
</dbReference>
<organism evidence="2 3">
    <name type="scientific">Caproicibacter fermentans</name>
    <dbReference type="NCBI Taxonomy" id="2576756"/>
    <lineage>
        <taxon>Bacteria</taxon>
        <taxon>Bacillati</taxon>
        <taxon>Bacillota</taxon>
        <taxon>Clostridia</taxon>
        <taxon>Eubacteriales</taxon>
        <taxon>Acutalibacteraceae</taxon>
        <taxon>Caproicibacter</taxon>
    </lineage>
</organism>
<evidence type="ECO:0000259" key="1">
    <source>
        <dbReference type="Pfam" id="PF09924"/>
    </source>
</evidence>
<proteinExistence type="predicted"/>
<dbReference type="PIRSF" id="PIRSF018688">
    <property type="entry name" value="UCP018688"/>
    <property type="match status" value="1"/>
</dbReference>
<comment type="caution">
    <text evidence="2">The sequence shown here is derived from an EMBL/GenBank/DDBJ whole genome shotgun (WGS) entry which is preliminary data.</text>
</comment>
<gene>
    <name evidence="2" type="ORF">CAFE_23040</name>
</gene>
<reference evidence="2 3" key="1">
    <citation type="submission" date="2019-09" db="EMBL/GenBank/DDBJ databases">
        <title>Genome sequence of Clostridium sp. EA1.</title>
        <authorList>
            <person name="Poehlein A."/>
            <person name="Bengelsdorf F.R."/>
            <person name="Daniel R."/>
        </authorList>
    </citation>
    <scope>NUCLEOTIDE SEQUENCE [LARGE SCALE GENOMIC DNA]</scope>
    <source>
        <strain evidence="2 3">EA1</strain>
    </source>
</reference>
<sequence length="304" mass="35232">MLEFNFPELSDRDWLAPKLSASGKLGSEWAFGTLFIWKNTYYSKVCRLGESTLFCFSGPLHTYNMPLCEKSRLPEMMELMMADAAEKRIPFQLWGATKEQTEELEQLFPGRFRFDLDRNSSDYIYRSEDLIALSGRKFHGKRNHISQFERKYDWSYEDLIRENLEDCRLVAKQWCKEHGGCKDKKGFASEPCAIDRALNHFDELHLAGGMIRVEGKPVAFTIGEEINPKAYLLHFEKALDGYDGLYAVINHEYAAKHLEGYELINREEDMGIEGLRKAKLSYHPALLLERYRVTLADKNGDAEK</sequence>
<dbReference type="Pfam" id="PF09924">
    <property type="entry name" value="LPG_synthase_C"/>
    <property type="match status" value="1"/>
</dbReference>
<dbReference type="RefSeq" id="WP_066644700.1">
    <property type="nucleotide sequence ID" value="NZ_VWXL01000061.1"/>
</dbReference>
<evidence type="ECO:0000313" key="3">
    <source>
        <dbReference type="Proteomes" id="UP000469440"/>
    </source>
</evidence>
<dbReference type="InterPro" id="IPR024320">
    <property type="entry name" value="LPG_synthase_C"/>
</dbReference>
<dbReference type="PANTHER" id="PTHR41373:SF1">
    <property type="entry name" value="PHOSPHATIDYLGLYCEROL LYSYLTRANSFERASE C-TERMINAL DOMAIN-CONTAINING PROTEIN"/>
    <property type="match status" value="1"/>
</dbReference>
<dbReference type="InterPro" id="IPR016181">
    <property type="entry name" value="Acyl_CoA_acyltransferase"/>
</dbReference>
<dbReference type="Proteomes" id="UP000469440">
    <property type="component" value="Unassembled WGS sequence"/>
</dbReference>
<dbReference type="EMBL" id="VWXL01000061">
    <property type="protein sequence ID" value="MVB11584.1"/>
    <property type="molecule type" value="Genomic_DNA"/>
</dbReference>
<dbReference type="OrthoDB" id="9765580at2"/>
<evidence type="ECO:0000313" key="2">
    <source>
        <dbReference type="EMBL" id="MVB11584.1"/>
    </source>
</evidence>
<accession>A0A6N8I0C2</accession>
<dbReference type="AlphaFoldDB" id="A0A6N8I0C2"/>
<dbReference type="Gene3D" id="3.40.630.30">
    <property type="match status" value="1"/>
</dbReference>
<dbReference type="SUPFAM" id="SSF55729">
    <property type="entry name" value="Acyl-CoA N-acyltransferases (Nat)"/>
    <property type="match status" value="2"/>
</dbReference>
<dbReference type="PANTHER" id="PTHR41373">
    <property type="entry name" value="DUF2156 DOMAIN-CONTAINING PROTEIN"/>
    <property type="match status" value="1"/>
</dbReference>
<keyword evidence="3" id="KW-1185">Reference proteome</keyword>